<evidence type="ECO:0000313" key="3">
    <source>
        <dbReference type="EMBL" id="KJV35719.1"/>
    </source>
</evidence>
<feature type="active site" evidence="2">
    <location>
        <position position="47"/>
    </location>
</feature>
<organism evidence="3 4">
    <name type="scientific">Luteibacter yeojuensis</name>
    <dbReference type="NCBI Taxonomy" id="345309"/>
    <lineage>
        <taxon>Bacteria</taxon>
        <taxon>Pseudomonadati</taxon>
        <taxon>Pseudomonadota</taxon>
        <taxon>Gammaproteobacteria</taxon>
        <taxon>Lysobacterales</taxon>
        <taxon>Rhodanobacteraceae</taxon>
        <taxon>Luteibacter</taxon>
    </lineage>
</organism>
<dbReference type="GO" id="GO:0016853">
    <property type="term" value="F:isomerase activity"/>
    <property type="evidence" value="ECO:0007669"/>
    <property type="project" value="TreeGrafter"/>
</dbReference>
<evidence type="ECO:0000256" key="2">
    <source>
        <dbReference type="PIRSR" id="PIRSR016184-1"/>
    </source>
</evidence>
<evidence type="ECO:0000256" key="1">
    <source>
        <dbReference type="ARBA" id="ARBA00008270"/>
    </source>
</evidence>
<dbReference type="OrthoDB" id="9788221at2"/>
<keyword evidence="4" id="KW-1185">Reference proteome</keyword>
<dbReference type="EMBL" id="JZRB01000014">
    <property type="protein sequence ID" value="KJV35719.1"/>
    <property type="molecule type" value="Genomic_DNA"/>
</dbReference>
<reference evidence="3 4" key="1">
    <citation type="submission" date="2015-03" db="EMBL/GenBank/DDBJ databases">
        <title>Draft genome sequence of Luteibacter yeojuensis strain SU11.</title>
        <authorList>
            <person name="Sulaiman J."/>
            <person name="Priya K."/>
            <person name="Chan K.-G."/>
        </authorList>
    </citation>
    <scope>NUCLEOTIDE SEQUENCE [LARGE SCALE GENOMIC DNA]</scope>
    <source>
        <strain evidence="3 4">SU11</strain>
    </source>
</reference>
<evidence type="ECO:0000313" key="4">
    <source>
        <dbReference type="Proteomes" id="UP000033651"/>
    </source>
</evidence>
<dbReference type="PIRSF" id="PIRSF016184">
    <property type="entry name" value="PhzC_PhzF"/>
    <property type="match status" value="1"/>
</dbReference>
<dbReference type="AlphaFoldDB" id="A0A0F3L036"/>
<dbReference type="Pfam" id="PF02567">
    <property type="entry name" value="PhzC-PhzF"/>
    <property type="match status" value="1"/>
</dbReference>
<proteinExistence type="inferred from homology"/>
<protein>
    <submittedName>
        <fullName evidence="3">Phenazine biosynthesis protein PhzF</fullName>
    </submittedName>
</protein>
<gene>
    <name evidence="3" type="ORF">VI08_06900</name>
</gene>
<accession>A0A0F3L036</accession>
<dbReference type="NCBIfam" id="TIGR00654">
    <property type="entry name" value="PhzF_family"/>
    <property type="match status" value="1"/>
</dbReference>
<name>A0A0F3L036_9GAMM</name>
<comment type="similarity">
    <text evidence="1">Belongs to the PhzF family.</text>
</comment>
<dbReference type="SUPFAM" id="SSF54506">
    <property type="entry name" value="Diaminopimelate epimerase-like"/>
    <property type="match status" value="1"/>
</dbReference>
<sequence>MAHRRFKQVDVFGGPPFMGNPVAVVLDAEGMADEQLAAMARWTNLSETTFVLPPSDPRADYRVRIFTTLYELPFAGHPTLGTCHAWLEAGGVPKGGEIIQECGVGLVRLRRDGSMLAFAAPPLQRSGPADAARVEAVRGALGVAAGDLLDAQWVDNGAGWLALRLSSRAAVLALAPDFPALGDVPVGVFAADGDAFELRAFIAGDGLQEDPVTGSLAAGVAAWLARDGLAPDAYVFHQGCKLGRDGHIHVRREGAGLWIGGRTTTLVDGTARTDER</sequence>
<dbReference type="PANTHER" id="PTHR13774:SF32">
    <property type="entry name" value="ANTISENSE-ENHANCING SEQUENCE 1"/>
    <property type="match status" value="1"/>
</dbReference>
<dbReference type="PATRIC" id="fig|345309.4.peg.583"/>
<comment type="caution">
    <text evidence="3">The sequence shown here is derived from an EMBL/GenBank/DDBJ whole genome shotgun (WGS) entry which is preliminary data.</text>
</comment>
<dbReference type="RefSeq" id="WP_045828816.1">
    <property type="nucleotide sequence ID" value="NZ_JZRB01000014.1"/>
</dbReference>
<dbReference type="Gene3D" id="3.10.310.10">
    <property type="entry name" value="Diaminopimelate Epimerase, Chain A, domain 1"/>
    <property type="match status" value="2"/>
</dbReference>
<dbReference type="Proteomes" id="UP000033651">
    <property type="component" value="Unassembled WGS sequence"/>
</dbReference>
<dbReference type="GO" id="GO:0005737">
    <property type="term" value="C:cytoplasm"/>
    <property type="evidence" value="ECO:0007669"/>
    <property type="project" value="TreeGrafter"/>
</dbReference>
<dbReference type="InterPro" id="IPR003719">
    <property type="entry name" value="Phenazine_PhzF-like"/>
</dbReference>
<dbReference type="PANTHER" id="PTHR13774">
    <property type="entry name" value="PHENAZINE BIOSYNTHESIS PROTEIN"/>
    <property type="match status" value="1"/>
</dbReference>